<sequence>MRTQLFCYVFLSDFVPGEVELKACRWWTRGWTLQELLAPENLTFYDTTWKAVGTKLSLIKEISEITNVELRVLLNKSQIFSCSVSQRMSWAAFRKLTRIEDEAYCLLGIFGIHMPLLYGEGRMAFRRLQEEIIKRSADLTIFFWSTPQNDIDKPQHASLFAESPSAFSLTMPLQPVKLGFPEYFITNKGVFFSSVADLTVIKDAEQDDEIYAFLLGWDHDSVPSAIRIRKIGPGIFCRDGGSLVCGEMGVSSTTDSFYILTDPEPRTVEELIIQHRHKVLRIPHNEQVQLQFAVPSHSWDVTDRVFLLTPKGSAFRYNPVNPYPTLLAMSFYVQFGSITVNLVVLYEIGFNIFEWKRYPNQASDIFRRQNREKSILSSDFRQLMPDIASLRNGVEVRLDEDQLVYISVTIGEGTLQVMSKEISVWDIVFKVKTI</sequence>
<dbReference type="InterPro" id="IPR058525">
    <property type="entry name" value="DUF8212"/>
</dbReference>
<comment type="caution">
    <text evidence="2">The sequence shown here is derived from an EMBL/GenBank/DDBJ whole genome shotgun (WGS) entry which is preliminary data.</text>
</comment>
<dbReference type="STRING" id="37992.A0A4Z0Z1E2"/>
<name>A0A4Z0Z1E2_9PEZI</name>
<reference evidence="2 3" key="1">
    <citation type="submission" date="2019-03" db="EMBL/GenBank/DDBJ databases">
        <title>Draft genome sequence of Xylaria hypoxylon DSM 108379, a ubiquitous saprotrophic-parasitic fungi on hardwood.</title>
        <authorList>
            <person name="Buettner E."/>
            <person name="Leonhardt S."/>
            <person name="Gebauer A.M."/>
            <person name="Liers C."/>
            <person name="Hofrichter M."/>
            <person name="Kellner H."/>
        </authorList>
    </citation>
    <scope>NUCLEOTIDE SEQUENCE [LARGE SCALE GENOMIC DNA]</scope>
    <source>
        <strain evidence="2 3">DSM 108379</strain>
    </source>
</reference>
<evidence type="ECO:0000259" key="1">
    <source>
        <dbReference type="Pfam" id="PF26640"/>
    </source>
</evidence>
<accession>A0A4Z0Z1E2</accession>
<evidence type="ECO:0000313" key="3">
    <source>
        <dbReference type="Proteomes" id="UP000297716"/>
    </source>
</evidence>
<dbReference type="EMBL" id="SKBN01000050">
    <property type="protein sequence ID" value="TGJ85195.1"/>
    <property type="molecule type" value="Genomic_DNA"/>
</dbReference>
<keyword evidence="3" id="KW-1185">Reference proteome</keyword>
<dbReference type="Pfam" id="PF26640">
    <property type="entry name" value="DUF8212"/>
    <property type="match status" value="1"/>
</dbReference>
<dbReference type="Proteomes" id="UP000297716">
    <property type="component" value="Unassembled WGS sequence"/>
</dbReference>
<dbReference type="AlphaFoldDB" id="A0A4Z0Z1E2"/>
<evidence type="ECO:0000313" key="2">
    <source>
        <dbReference type="EMBL" id="TGJ85195.1"/>
    </source>
</evidence>
<dbReference type="OrthoDB" id="674604at2759"/>
<dbReference type="PANTHER" id="PTHR10622">
    <property type="entry name" value="HET DOMAIN-CONTAINING PROTEIN"/>
    <property type="match status" value="1"/>
</dbReference>
<gene>
    <name evidence="2" type="ORF">E0Z10_g3558</name>
</gene>
<dbReference type="PANTHER" id="PTHR10622:SF12">
    <property type="entry name" value="HET DOMAIN-CONTAINING PROTEIN"/>
    <property type="match status" value="1"/>
</dbReference>
<proteinExistence type="predicted"/>
<organism evidence="2 3">
    <name type="scientific">Xylaria hypoxylon</name>
    <dbReference type="NCBI Taxonomy" id="37992"/>
    <lineage>
        <taxon>Eukaryota</taxon>
        <taxon>Fungi</taxon>
        <taxon>Dikarya</taxon>
        <taxon>Ascomycota</taxon>
        <taxon>Pezizomycotina</taxon>
        <taxon>Sordariomycetes</taxon>
        <taxon>Xylariomycetidae</taxon>
        <taxon>Xylariales</taxon>
        <taxon>Xylariaceae</taxon>
        <taxon>Xylaria</taxon>
    </lineage>
</organism>
<feature type="domain" description="DUF8212" evidence="1">
    <location>
        <begin position="124"/>
        <end position="158"/>
    </location>
</feature>
<protein>
    <recommendedName>
        <fullName evidence="1">DUF8212 domain-containing protein</fullName>
    </recommendedName>
</protein>